<reference evidence="1 2" key="1">
    <citation type="journal article" date="2009" name="Virology">
        <title>Genomic analysis of the smallest giant virus--Feldmannia sp. virus 158.</title>
        <authorList>
            <person name="Schroeder D.C."/>
            <person name="Park Y."/>
            <person name="Yoon H.M."/>
            <person name="Lee Y.S."/>
            <person name="Kang S.W."/>
            <person name="Meints R.H."/>
            <person name="Ivey R.G."/>
            <person name="Choi T.J."/>
        </authorList>
    </citation>
    <scope>NUCLEOTIDE SEQUENCE [LARGE SCALE GENOMIC DNA]</scope>
    <source>
        <strain evidence="1">FsV-158</strain>
    </source>
</reference>
<proteinExistence type="predicted"/>
<accession>B5LWL6</accession>
<evidence type="ECO:0000313" key="2">
    <source>
        <dbReference type="Proteomes" id="UP000204092"/>
    </source>
</evidence>
<name>B5LWL6_9PHYC</name>
<dbReference type="Proteomes" id="UP000204092">
    <property type="component" value="Segment"/>
</dbReference>
<dbReference type="EMBL" id="EU916176">
    <property type="protein sequence ID" value="ACH46879.1"/>
    <property type="molecule type" value="Genomic_DNA"/>
</dbReference>
<keyword evidence="2" id="KW-1185">Reference proteome</keyword>
<protein>
    <submittedName>
        <fullName evidence="1">Uncharacterized protein</fullName>
    </submittedName>
</protein>
<dbReference type="KEGG" id="vg:6804899"/>
<organism evidence="1 2">
    <name type="scientific">Feldmannia species virus</name>
    <dbReference type="NCBI Taxonomy" id="39420"/>
    <lineage>
        <taxon>Viruses</taxon>
        <taxon>Varidnaviria</taxon>
        <taxon>Bamfordvirae</taxon>
        <taxon>Nucleocytoviricota</taxon>
        <taxon>Megaviricetes</taxon>
        <taxon>Algavirales</taxon>
        <taxon>Phycodnaviridae</taxon>
        <taxon>Phaeovirus</taxon>
        <taxon>Phaeovirus feldmanniae</taxon>
    </lineage>
</organism>
<sequence length="660" mass="71945">MSTHQQVLLYTAVLLGTVGAYGTLQSTYSSDSPEYVSDSKLKSDVDKLKNETSSVTDFIKSFQENSTSLHSRMSELENLIPLLGDSTKTSDSNQLVVISNSINAAKEVSYAARDKANTNSASIAQVKTSVDTLLSEFGEVASLNSSLVGLKDRLETMSLTGVRQQLADLELQTQGMVDRVTGVETWMSNRVNLSRDSSSSSGTISTDRMADIETLLDINSQGVVSLTGRVDSNTLDIATFVPDFQEQLSQNKANTANAKTLADTNHDTYTQIVTPRLVDLENSVLNLQSLDSTVVSRLEVLESSKPFEAAERASLSSDIQTVSSRSTELAEKIDAVVDELEGYYAERIDSCFANIELTSSSLSHLTDLLYRPSNVDEVRCDGYFRALNGAELSNATLSLAAPGDRNWMIYKAEGTTENGLVHGTGFDSFATRIRVFKSPNQGFIIENSLEKLLLSVRGSDGLTGIGGELQVEGTAAVYHHSGNACFGHWNQRGDKCALSQSSDGSVALGSFGTPNVNLKCSGVDRISISPSQTRLRGSVWIQNGATGEDTRSTVLNEDNNYLATGSGKKTYFTFGRNNPSVHVREKEINIDGVDVLAKLKELQDGIVFLENKVENEFVKKGSEYWMQGEKDNWNAELGYAGDDARWHKNNSRMKFKIHSA</sequence>
<dbReference type="RefSeq" id="YP_002154749.1">
    <property type="nucleotide sequence ID" value="NC_011183.1"/>
</dbReference>
<evidence type="ECO:0000313" key="1">
    <source>
        <dbReference type="EMBL" id="ACH46879.1"/>
    </source>
</evidence>
<dbReference type="GeneID" id="6804899"/>